<evidence type="ECO:0000313" key="10">
    <source>
        <dbReference type="EMBL" id="AEO36871.1"/>
    </source>
</evidence>
<comment type="subcellular location">
    <subcellularLocation>
        <location evidence="1">Mitochondrion inner membrane</location>
        <topology evidence="1">Multi-pass membrane protein</topology>
    </subcellularLocation>
</comment>
<keyword evidence="6 9" id="KW-1133">Transmembrane helix</keyword>
<dbReference type="GO" id="GO:0005743">
    <property type="term" value="C:mitochondrial inner membrane"/>
    <property type="evidence" value="ECO:0007669"/>
    <property type="project" value="UniProtKB-SubCell"/>
</dbReference>
<evidence type="ECO:0000256" key="1">
    <source>
        <dbReference type="ARBA" id="ARBA00004448"/>
    </source>
</evidence>
<dbReference type="PANTHER" id="PTHR13603:SF1">
    <property type="entry name" value="TRANSMEMBRANE PROTEIN 186"/>
    <property type="match status" value="1"/>
</dbReference>
<protein>
    <recommendedName>
        <fullName evidence="3">Transmembrane protein 186</fullName>
    </recommendedName>
</protein>
<accession>G3MTQ3</accession>
<evidence type="ECO:0000256" key="4">
    <source>
        <dbReference type="ARBA" id="ARBA00022692"/>
    </source>
</evidence>
<comment type="similarity">
    <text evidence="2">Belongs to the TMEM186 family.</text>
</comment>
<dbReference type="EMBL" id="JO845255">
    <property type="protein sequence ID" value="AEO36871.1"/>
    <property type="molecule type" value="mRNA"/>
</dbReference>
<keyword evidence="5" id="KW-0999">Mitochondrion inner membrane</keyword>
<evidence type="ECO:0000256" key="5">
    <source>
        <dbReference type="ARBA" id="ARBA00022792"/>
    </source>
</evidence>
<sequence>MASRLPSLLPLTVRVLRRSLGTAPALTGATRLSCILPTPRSLLRPNAAACTVLSRRFNKNDTTHKATTTLKPEQSEPPTDDGEEWITIFHYPHIKALRMLCRVKIYQSIITLAVAPPLLLAEYMQWTPTNMNVMLLSVTVSATIVLFLTGYLAERVIGIMYVNKEGTKLRVGHLTFWGGRQDHVYDTADVAQFADSGQAWGSWYVQLYRYSSPNDPLLVSLKHGGIKDKERFEKVFGRDVARFR</sequence>
<dbReference type="InterPro" id="IPR026571">
    <property type="entry name" value="Tmem186"/>
</dbReference>
<evidence type="ECO:0000256" key="2">
    <source>
        <dbReference type="ARBA" id="ARBA00007020"/>
    </source>
</evidence>
<organism evidence="10">
    <name type="scientific">Amblyomma maculatum</name>
    <name type="common">Gulf Coast tick</name>
    <dbReference type="NCBI Taxonomy" id="34609"/>
    <lineage>
        <taxon>Eukaryota</taxon>
        <taxon>Metazoa</taxon>
        <taxon>Ecdysozoa</taxon>
        <taxon>Arthropoda</taxon>
        <taxon>Chelicerata</taxon>
        <taxon>Arachnida</taxon>
        <taxon>Acari</taxon>
        <taxon>Parasitiformes</taxon>
        <taxon>Ixodida</taxon>
        <taxon>Ixodoidea</taxon>
        <taxon>Ixodidae</taxon>
        <taxon>Amblyomminae</taxon>
        <taxon>Amblyomma</taxon>
    </lineage>
</organism>
<evidence type="ECO:0000256" key="6">
    <source>
        <dbReference type="ARBA" id="ARBA00022989"/>
    </source>
</evidence>
<keyword evidence="7" id="KW-0496">Mitochondrion</keyword>
<evidence type="ECO:0000256" key="7">
    <source>
        <dbReference type="ARBA" id="ARBA00023128"/>
    </source>
</evidence>
<reference evidence="10" key="1">
    <citation type="journal article" date="2011" name="PLoS ONE">
        <title>A deep insight into the sialotranscriptome of the gulf coast tick, Amblyomma maculatum.</title>
        <authorList>
            <person name="Karim S."/>
            <person name="Singh P."/>
            <person name="Ribeiro J.M."/>
        </authorList>
    </citation>
    <scope>NUCLEOTIDE SEQUENCE</scope>
    <source>
        <tissue evidence="10">Salivary gland</tissue>
    </source>
</reference>
<keyword evidence="4 9" id="KW-0812">Transmembrane</keyword>
<proteinExistence type="evidence at transcript level"/>
<dbReference type="AlphaFoldDB" id="G3MTQ3"/>
<evidence type="ECO:0000256" key="8">
    <source>
        <dbReference type="ARBA" id="ARBA00023136"/>
    </source>
</evidence>
<feature type="transmembrane region" description="Helical" evidence="9">
    <location>
        <begin position="133"/>
        <end position="153"/>
    </location>
</feature>
<feature type="transmembrane region" description="Helical" evidence="9">
    <location>
        <begin position="103"/>
        <end position="121"/>
    </location>
</feature>
<keyword evidence="8 9" id="KW-0472">Membrane</keyword>
<dbReference type="PANTHER" id="PTHR13603">
    <property type="entry name" value="TRANSMEMBRANE PROTEIN 186"/>
    <property type="match status" value="1"/>
</dbReference>
<name>G3MTQ3_AMBMU</name>
<evidence type="ECO:0000256" key="9">
    <source>
        <dbReference type="SAM" id="Phobius"/>
    </source>
</evidence>
<evidence type="ECO:0000256" key="3">
    <source>
        <dbReference type="ARBA" id="ARBA00014604"/>
    </source>
</evidence>